<accession>A0A818NSR3</accession>
<organism evidence="1 2">
    <name type="scientific">Rotaria socialis</name>
    <dbReference type="NCBI Taxonomy" id="392032"/>
    <lineage>
        <taxon>Eukaryota</taxon>
        <taxon>Metazoa</taxon>
        <taxon>Spiralia</taxon>
        <taxon>Gnathifera</taxon>
        <taxon>Rotifera</taxon>
        <taxon>Eurotatoria</taxon>
        <taxon>Bdelloidea</taxon>
        <taxon>Philodinida</taxon>
        <taxon>Philodinidae</taxon>
        <taxon>Rotaria</taxon>
    </lineage>
</organism>
<reference evidence="1" key="1">
    <citation type="submission" date="2021-02" db="EMBL/GenBank/DDBJ databases">
        <authorList>
            <person name="Nowell W R."/>
        </authorList>
    </citation>
    <scope>NUCLEOTIDE SEQUENCE</scope>
</reference>
<sequence length="34" mass="3954">MTRTLSGISYVYDEPYKPTKDESKWCESLENVPS</sequence>
<proteinExistence type="predicted"/>
<feature type="non-terminal residue" evidence="1">
    <location>
        <position position="34"/>
    </location>
</feature>
<comment type="caution">
    <text evidence="1">The sequence shown here is derived from an EMBL/GenBank/DDBJ whole genome shotgun (WGS) entry which is preliminary data.</text>
</comment>
<gene>
    <name evidence="1" type="ORF">FME351_LOCUS22485</name>
</gene>
<evidence type="ECO:0000313" key="2">
    <source>
        <dbReference type="Proteomes" id="UP000663869"/>
    </source>
</evidence>
<protein>
    <submittedName>
        <fullName evidence="1">Uncharacterized protein</fullName>
    </submittedName>
</protein>
<dbReference type="AlphaFoldDB" id="A0A818NSR3"/>
<name>A0A818NSR3_9BILA</name>
<dbReference type="Proteomes" id="UP000663869">
    <property type="component" value="Unassembled WGS sequence"/>
</dbReference>
<evidence type="ECO:0000313" key="1">
    <source>
        <dbReference type="EMBL" id="CAF3611787.1"/>
    </source>
</evidence>
<dbReference type="EMBL" id="CAJNYU010002924">
    <property type="protein sequence ID" value="CAF3611787.1"/>
    <property type="molecule type" value="Genomic_DNA"/>
</dbReference>